<feature type="compositionally biased region" description="Pro residues" evidence="1">
    <location>
        <begin position="346"/>
        <end position="355"/>
    </location>
</feature>
<feature type="region of interest" description="Disordered" evidence="1">
    <location>
        <begin position="574"/>
        <end position="597"/>
    </location>
</feature>
<feature type="transmembrane region" description="Helical" evidence="2">
    <location>
        <begin position="20"/>
        <end position="43"/>
    </location>
</feature>
<keyword evidence="2" id="KW-0472">Membrane</keyword>
<evidence type="ECO:0000256" key="1">
    <source>
        <dbReference type="SAM" id="MobiDB-lite"/>
    </source>
</evidence>
<feature type="compositionally biased region" description="Low complexity" evidence="1">
    <location>
        <begin position="372"/>
        <end position="386"/>
    </location>
</feature>
<evidence type="ECO:0000256" key="2">
    <source>
        <dbReference type="SAM" id="Phobius"/>
    </source>
</evidence>
<feature type="compositionally biased region" description="Low complexity" evidence="1">
    <location>
        <begin position="100"/>
        <end position="109"/>
    </location>
</feature>
<feature type="compositionally biased region" description="Low complexity" evidence="1">
    <location>
        <begin position="585"/>
        <end position="597"/>
    </location>
</feature>
<feature type="compositionally biased region" description="Low complexity" evidence="1">
    <location>
        <begin position="183"/>
        <end position="194"/>
    </location>
</feature>
<feature type="compositionally biased region" description="Low complexity" evidence="1">
    <location>
        <begin position="284"/>
        <end position="295"/>
    </location>
</feature>
<feature type="region of interest" description="Disordered" evidence="1">
    <location>
        <begin position="95"/>
        <end position="115"/>
    </location>
</feature>
<evidence type="ECO:0000313" key="4">
    <source>
        <dbReference type="Proteomes" id="UP000006791"/>
    </source>
</evidence>
<keyword evidence="4" id="KW-1185">Reference proteome</keyword>
<protein>
    <submittedName>
        <fullName evidence="3">Uncharacterized protein</fullName>
    </submittedName>
</protein>
<dbReference type="RefSeq" id="WP_014100176.1">
    <property type="nucleotide sequence ID" value="NC_016024.1"/>
</dbReference>
<keyword evidence="2" id="KW-0812">Transmembrane</keyword>
<organism evidence="3 4">
    <name type="scientific">Chloracidobacterium thermophilum (strain B)</name>
    <dbReference type="NCBI Taxonomy" id="981222"/>
    <lineage>
        <taxon>Bacteria</taxon>
        <taxon>Pseudomonadati</taxon>
        <taxon>Acidobacteriota</taxon>
        <taxon>Terriglobia</taxon>
        <taxon>Terriglobales</taxon>
        <taxon>Acidobacteriaceae</taxon>
        <taxon>Chloracidobacterium</taxon>
    </lineage>
</organism>
<dbReference type="KEGG" id="ctm:Cabther_A1692"/>
<evidence type="ECO:0000313" key="3">
    <source>
        <dbReference type="EMBL" id="AEP12439.1"/>
    </source>
</evidence>
<feature type="compositionally biased region" description="Polar residues" evidence="1">
    <location>
        <begin position="198"/>
        <end position="208"/>
    </location>
</feature>
<feature type="transmembrane region" description="Helical" evidence="2">
    <location>
        <begin position="401"/>
        <end position="423"/>
    </location>
</feature>
<dbReference type="AlphaFoldDB" id="G2LDH9"/>
<name>G2LDH9_CHLTF</name>
<dbReference type="STRING" id="981222.Cabther_A1692"/>
<proteinExistence type="predicted"/>
<feature type="region of interest" description="Disordered" evidence="1">
    <location>
        <begin position="327"/>
        <end position="388"/>
    </location>
</feature>
<feature type="region of interest" description="Disordered" evidence="1">
    <location>
        <begin position="158"/>
        <end position="308"/>
    </location>
</feature>
<sequence length="597" mass="61393">MFVLKALVSPGFLMPAAQWWFIAGVTLIVFFVLLALVLLWVAWQSLRAAPDQRDIGDDGLLGIVSSEAPPAPTLVAETPVGAPLSVPPVAPVPAAPAAPSPALHSTPASAPVPAPPEAVAEDIAAYWSGSENASSAPATSSLAPHAAPVLPVAIRPKATNDQPVRPPAPASEGGVHPAPLPDPDAATTPLTPAPVAGASTSEPSSTPSGLLAEDIRARLAPSPAPPPASPKTMGPKTTGPLGSRPTGSLLPPPVPPAPEPETIPNPPRAGLTERLPVQRKSLRPPAAAPKATPDAAAPPKPAPVTPATSAATTAVIAAAETVALGREAKASAVTDPSHPEVSAPAGAPPAPPLPLPVQQVPAVRPQPPAGTLPPAGSPSASSVAPPRFLADDRPTGIRREAAWLGVSLVVYAVVLGGLVVVFFPTVRNWLLPPAWAERLAAIPRALGLESPPPPPLPVKQVEVRQYANAYSSAPKGAGGKVVRMVTIAGLVKNITNETLYELRAEIELYPRQPEGAPPERRTIYLVPNRLEPQQEGRYTLTVADAEYRQSSLKRIVTGDGKDMKEVPAVFIQGTFTPSGEAETKPATATPTAPNRQR</sequence>
<dbReference type="OrthoDB" id="9982886at2"/>
<dbReference type="Proteomes" id="UP000006791">
    <property type="component" value="Chromosome 1"/>
</dbReference>
<keyword evidence="2" id="KW-1133">Transmembrane helix</keyword>
<feature type="compositionally biased region" description="Pro residues" evidence="1">
    <location>
        <begin position="250"/>
        <end position="267"/>
    </location>
</feature>
<reference evidence="3 4" key="1">
    <citation type="journal article" date="2012" name="Environ. Microbiol.">
        <title>Complete genome of Candidatus Chloracidobacterium thermophilum, a chlorophyll-based photoheterotroph belonging to the phylum Acidobacteria.</title>
        <authorList>
            <person name="Garcia Costas A.M."/>
            <person name="Liu Z."/>
            <person name="Tomsho L.P."/>
            <person name="Schuster S.C."/>
            <person name="Ward D.M."/>
            <person name="Bryant D.A."/>
        </authorList>
    </citation>
    <scope>NUCLEOTIDE SEQUENCE [LARGE SCALE GENOMIC DNA]</scope>
    <source>
        <strain evidence="3 4">B</strain>
    </source>
</reference>
<dbReference type="EMBL" id="CP002514">
    <property type="protein sequence ID" value="AEP12439.1"/>
    <property type="molecule type" value="Genomic_DNA"/>
</dbReference>
<gene>
    <name evidence="3" type="ordered locus">Cabther_A1692</name>
</gene>
<accession>G2LDH9</accession>
<dbReference type="HOGENOM" id="CLU_456873_0_0_0"/>